<gene>
    <name evidence="4" type="ORF">NQ315_014087</name>
</gene>
<proteinExistence type="predicted"/>
<reference evidence="4 5" key="1">
    <citation type="journal article" date="2023" name="Insect Mol. Biol.">
        <title>Genome sequencing provides insights into the evolution of gene families encoding plant cell wall-degrading enzymes in longhorned beetles.</title>
        <authorList>
            <person name="Shin N.R."/>
            <person name="Okamura Y."/>
            <person name="Kirsch R."/>
            <person name="Pauchet Y."/>
        </authorList>
    </citation>
    <scope>NUCLEOTIDE SEQUENCE [LARGE SCALE GENOMIC DNA]</scope>
    <source>
        <strain evidence="4">EAD_L_NR</strain>
    </source>
</reference>
<evidence type="ECO:0000259" key="3">
    <source>
        <dbReference type="Pfam" id="PF05225"/>
    </source>
</evidence>
<dbReference type="GO" id="GO:0005634">
    <property type="term" value="C:nucleus"/>
    <property type="evidence" value="ECO:0007669"/>
    <property type="project" value="TreeGrafter"/>
</dbReference>
<feature type="domain" description="DDE-1" evidence="2">
    <location>
        <begin position="250"/>
        <end position="294"/>
    </location>
</feature>
<dbReference type="GO" id="GO:0003677">
    <property type="term" value="F:DNA binding"/>
    <property type="evidence" value="ECO:0007669"/>
    <property type="project" value="InterPro"/>
</dbReference>
<dbReference type="PANTHER" id="PTHR19303:SF57">
    <property type="entry name" value="HTH CENPB-TYPE DOMAIN-CONTAINING PROTEIN"/>
    <property type="match status" value="1"/>
</dbReference>
<dbReference type="Pfam" id="PF05225">
    <property type="entry name" value="HTH_psq"/>
    <property type="match status" value="1"/>
</dbReference>
<protein>
    <recommendedName>
        <fullName evidence="6">DDE-1 domain-containing protein</fullName>
    </recommendedName>
</protein>
<feature type="region of interest" description="Disordered" evidence="1">
    <location>
        <begin position="362"/>
        <end position="398"/>
    </location>
</feature>
<dbReference type="AlphaFoldDB" id="A0AAV8VVB2"/>
<dbReference type="InterPro" id="IPR050863">
    <property type="entry name" value="CenT-Element_Derived"/>
</dbReference>
<evidence type="ECO:0008006" key="6">
    <source>
        <dbReference type="Google" id="ProtNLM"/>
    </source>
</evidence>
<accession>A0AAV8VVB2</accession>
<feature type="domain" description="HTH psq-type" evidence="3">
    <location>
        <begin position="36"/>
        <end position="68"/>
    </location>
</feature>
<dbReference type="InterPro" id="IPR007889">
    <property type="entry name" value="HTH_Psq"/>
</dbReference>
<name>A0AAV8VVB2_9CUCU</name>
<feature type="compositionally biased region" description="Acidic residues" evidence="1">
    <location>
        <begin position="374"/>
        <end position="384"/>
    </location>
</feature>
<comment type="caution">
    <text evidence="4">The sequence shown here is derived from an EMBL/GenBank/DDBJ whole genome shotgun (WGS) entry which is preliminary data.</text>
</comment>
<dbReference type="Proteomes" id="UP001159042">
    <property type="component" value="Unassembled WGS sequence"/>
</dbReference>
<dbReference type="InterPro" id="IPR004875">
    <property type="entry name" value="DDE_SF_endonuclease_dom"/>
</dbReference>
<evidence type="ECO:0000313" key="4">
    <source>
        <dbReference type="EMBL" id="KAJ8918218.1"/>
    </source>
</evidence>
<dbReference type="Pfam" id="PF03184">
    <property type="entry name" value="DDE_1"/>
    <property type="match status" value="2"/>
</dbReference>
<evidence type="ECO:0000313" key="5">
    <source>
        <dbReference type="Proteomes" id="UP001159042"/>
    </source>
</evidence>
<evidence type="ECO:0000256" key="1">
    <source>
        <dbReference type="SAM" id="MobiDB-lite"/>
    </source>
</evidence>
<feature type="domain" description="DDE-1" evidence="2">
    <location>
        <begin position="190"/>
        <end position="244"/>
    </location>
</feature>
<dbReference type="EMBL" id="JANEYG010000027">
    <property type="protein sequence ID" value="KAJ8918218.1"/>
    <property type="molecule type" value="Genomic_DNA"/>
</dbReference>
<dbReference type="PANTHER" id="PTHR19303">
    <property type="entry name" value="TRANSPOSON"/>
    <property type="match status" value="1"/>
</dbReference>
<sequence length="415" mass="46974">MKISQHYMHGIYETMPRKHIHKPGTAFRRNYAMDSLEAVIYEGISFGQAEERFGVPKATIWRKYRGMTSDKFGKPAALTPGYLNRKGAVVSCFKENVLGDEWCKNFALRNPELTHGNCGNMKRSKAQLSAEIIRNYFEVSKSLENVPPGNVMNYDETNISDDPGRVKVFVKKGAKHAVRIIDSSKSSNSVMFAVLGDGTMLPPYIVYKAKNMYSEWVENGPEGARYNRFPNGWFDCQIFEDWFSFVANDNKTICMENNIDFIFLPANSTHVCQPLDVAVFAPLKKGWRQLLTETGLIPVNSNKVLEKLISPSNQPATVTQVALEESFRQIMKDKINVNENIPVKRRKKIDVPAGKLVTLDDIGSGSSTQRLEQDNEIEDVEEESGAPTPWGQRGKRPHWEFPMGALPHWHLHSLS</sequence>
<keyword evidence="5" id="KW-1185">Reference proteome</keyword>
<evidence type="ECO:0000259" key="2">
    <source>
        <dbReference type="Pfam" id="PF03184"/>
    </source>
</evidence>
<organism evidence="4 5">
    <name type="scientific">Exocentrus adspersus</name>
    <dbReference type="NCBI Taxonomy" id="1586481"/>
    <lineage>
        <taxon>Eukaryota</taxon>
        <taxon>Metazoa</taxon>
        <taxon>Ecdysozoa</taxon>
        <taxon>Arthropoda</taxon>
        <taxon>Hexapoda</taxon>
        <taxon>Insecta</taxon>
        <taxon>Pterygota</taxon>
        <taxon>Neoptera</taxon>
        <taxon>Endopterygota</taxon>
        <taxon>Coleoptera</taxon>
        <taxon>Polyphaga</taxon>
        <taxon>Cucujiformia</taxon>
        <taxon>Chrysomeloidea</taxon>
        <taxon>Cerambycidae</taxon>
        <taxon>Lamiinae</taxon>
        <taxon>Acanthocinini</taxon>
        <taxon>Exocentrus</taxon>
    </lineage>
</organism>